<evidence type="ECO:0000313" key="1">
    <source>
        <dbReference type="EMBL" id="MFC4559203.1"/>
    </source>
</evidence>
<dbReference type="RefSeq" id="WP_390296866.1">
    <property type="nucleotide sequence ID" value="NZ_JBHSFU010000007.1"/>
</dbReference>
<evidence type="ECO:0008006" key="3">
    <source>
        <dbReference type="Google" id="ProtNLM"/>
    </source>
</evidence>
<dbReference type="Gene3D" id="3.10.450.50">
    <property type="match status" value="1"/>
</dbReference>
<name>A0ABV9DLF0_9BACI</name>
<sequence length="136" mass="16087">MSIEHDVSYRIYRMMELYRRFSDGLYEEMNSFISEDFQGKMYMPWMGEVEHFDAKGIKEGNRQAADFYKGKNIEFDFTGLSVVPQSDTQAAGSYEVIHRNSETGAKVRALALEVWRKESDGEWRIVRWYEEKGMRI</sequence>
<reference evidence="2" key="1">
    <citation type="journal article" date="2019" name="Int. J. Syst. Evol. Microbiol.">
        <title>The Global Catalogue of Microorganisms (GCM) 10K type strain sequencing project: providing services to taxonomists for standard genome sequencing and annotation.</title>
        <authorList>
            <consortium name="The Broad Institute Genomics Platform"/>
            <consortium name="The Broad Institute Genome Sequencing Center for Infectious Disease"/>
            <person name="Wu L."/>
            <person name="Ma J."/>
        </authorList>
    </citation>
    <scope>NUCLEOTIDE SEQUENCE [LARGE SCALE GENOMIC DNA]</scope>
    <source>
        <strain evidence="2">CGMCC 4.7426</strain>
    </source>
</reference>
<protein>
    <recommendedName>
        <fullName evidence="3">DUF4440 domain-containing protein</fullName>
    </recommendedName>
</protein>
<dbReference type="EMBL" id="JBHSFU010000007">
    <property type="protein sequence ID" value="MFC4559203.1"/>
    <property type="molecule type" value="Genomic_DNA"/>
</dbReference>
<evidence type="ECO:0000313" key="2">
    <source>
        <dbReference type="Proteomes" id="UP001595989"/>
    </source>
</evidence>
<organism evidence="1 2">
    <name type="scientific">Virgibacillus kekensis</name>
    <dbReference type="NCBI Taxonomy" id="202261"/>
    <lineage>
        <taxon>Bacteria</taxon>
        <taxon>Bacillati</taxon>
        <taxon>Bacillota</taxon>
        <taxon>Bacilli</taxon>
        <taxon>Bacillales</taxon>
        <taxon>Bacillaceae</taxon>
        <taxon>Virgibacillus</taxon>
    </lineage>
</organism>
<comment type="caution">
    <text evidence="1">The sequence shown here is derived from an EMBL/GenBank/DDBJ whole genome shotgun (WGS) entry which is preliminary data.</text>
</comment>
<dbReference type="Proteomes" id="UP001595989">
    <property type="component" value="Unassembled WGS sequence"/>
</dbReference>
<accession>A0ABV9DLF0</accession>
<dbReference type="InterPro" id="IPR032710">
    <property type="entry name" value="NTF2-like_dom_sf"/>
</dbReference>
<gene>
    <name evidence="1" type="ORF">ACFO3D_13470</name>
</gene>
<proteinExistence type="predicted"/>
<dbReference type="SUPFAM" id="SSF54427">
    <property type="entry name" value="NTF2-like"/>
    <property type="match status" value="1"/>
</dbReference>
<keyword evidence="2" id="KW-1185">Reference proteome</keyword>